<dbReference type="SMART" id="SM00360">
    <property type="entry name" value="RRM"/>
    <property type="match status" value="4"/>
</dbReference>
<dbReference type="PANTHER" id="PTHR48039">
    <property type="entry name" value="RNA-BINDING MOTIF PROTEIN 14B"/>
    <property type="match status" value="1"/>
</dbReference>
<evidence type="ECO:0000313" key="6">
    <source>
        <dbReference type="EMBL" id="CAB4029267.1"/>
    </source>
</evidence>
<feature type="region of interest" description="Disordered" evidence="5">
    <location>
        <begin position="93"/>
        <end position="155"/>
    </location>
</feature>
<dbReference type="SMART" id="SM00361">
    <property type="entry name" value="RRM_1"/>
    <property type="match status" value="2"/>
</dbReference>
<keyword evidence="7" id="KW-1185">Reference proteome</keyword>
<sequence>MATDKGATTKEMNLSSTTLFVRNLPFVYDNKELEKVFSEVGPVKRCFVVKDKANPIKCRGFGYVTFALNEDAIQAQQKIRQINGRKLFITFSNKKPRHIQRGHPEKKNDEAKGSDNEDNKNIENTPMETSSSTTFQQADKPKHKPKSKRSSAMSDDGRTVVLTGFSSTFKIKQLKKACKKNGEIEQFIFPVEMDSQPTAHAIYKLHKDARKAANNLNGKTVKGEVLNAVLRSKKDKNLSQKSLKKSRLIVRNLPFNCSKELLANKFSKFGEISEIVLPTKTVGKNKKKLGFAFVQFQNVFDAAKALESMNQKEIKGRPIAVDWTLPKKKYELLKVSEEVPKDDENKQDDDISEKSEEEPSDQDGSVDGNANDGDDGDDGDNGEDFDDGDDDDGGSEGDGGDDDGGSDDESPKKKKRKLRDAREGKTIFIRNLPFDASEEEICGMFEKFGEIAYCKIVVDSVTEHSRGSAFVKFQEKQSADDCLKKHGDENDGSEELIMRKRPLS</sequence>
<dbReference type="SUPFAM" id="SSF54928">
    <property type="entry name" value="RNA-binding domain, RBD"/>
    <property type="match status" value="3"/>
</dbReference>
<organism evidence="6 7">
    <name type="scientific">Paramuricea clavata</name>
    <name type="common">Red gorgonian</name>
    <name type="synonym">Violescent sea-whip</name>
    <dbReference type="NCBI Taxonomy" id="317549"/>
    <lineage>
        <taxon>Eukaryota</taxon>
        <taxon>Metazoa</taxon>
        <taxon>Cnidaria</taxon>
        <taxon>Anthozoa</taxon>
        <taxon>Octocorallia</taxon>
        <taxon>Malacalcyonacea</taxon>
        <taxon>Plexauridae</taxon>
        <taxon>Paramuricea</taxon>
    </lineage>
</organism>
<feature type="region of interest" description="Disordered" evidence="5">
    <location>
        <begin position="336"/>
        <end position="420"/>
    </location>
</feature>
<dbReference type="InterPro" id="IPR003954">
    <property type="entry name" value="RRM_euk-type"/>
</dbReference>
<dbReference type="Pfam" id="PF00076">
    <property type="entry name" value="RRM_1"/>
    <property type="match status" value="3"/>
</dbReference>
<reference evidence="6" key="1">
    <citation type="submission" date="2020-04" db="EMBL/GenBank/DDBJ databases">
        <authorList>
            <person name="Alioto T."/>
            <person name="Alioto T."/>
            <person name="Gomez Garrido J."/>
        </authorList>
    </citation>
    <scope>NUCLEOTIDE SEQUENCE</scope>
    <source>
        <strain evidence="6">A484AB</strain>
    </source>
</reference>
<dbReference type="InterPro" id="IPR000504">
    <property type="entry name" value="RRM_dom"/>
</dbReference>
<proteinExistence type="predicted"/>
<name>A0A7D9JI07_PARCT</name>
<feature type="compositionally biased region" description="Basic and acidic residues" evidence="5">
    <location>
        <begin position="102"/>
        <end position="121"/>
    </location>
</feature>
<keyword evidence="2" id="KW-0677">Repeat</keyword>
<dbReference type="InterPro" id="IPR051945">
    <property type="entry name" value="RRM_MRD1_RNA_proc_ribogen"/>
</dbReference>
<dbReference type="EMBL" id="CACRXK020016052">
    <property type="protein sequence ID" value="CAB4029267.1"/>
    <property type="molecule type" value="Genomic_DNA"/>
</dbReference>
<dbReference type="PANTHER" id="PTHR48039:SF5">
    <property type="entry name" value="RNA-BINDING PROTEIN 28"/>
    <property type="match status" value="1"/>
</dbReference>
<dbReference type="PROSITE" id="PS50102">
    <property type="entry name" value="RRM"/>
    <property type="match status" value="3"/>
</dbReference>
<keyword evidence="4" id="KW-0539">Nucleus</keyword>
<evidence type="ECO:0000256" key="4">
    <source>
        <dbReference type="ARBA" id="ARBA00023242"/>
    </source>
</evidence>
<comment type="caution">
    <text evidence="6">The sequence shown here is derived from an EMBL/GenBank/DDBJ whole genome shotgun (WGS) entry which is preliminary data.</text>
</comment>
<dbReference type="InterPro" id="IPR035979">
    <property type="entry name" value="RBD_domain_sf"/>
</dbReference>
<keyword evidence="3" id="KW-0694">RNA-binding</keyword>
<dbReference type="CDD" id="cd12413">
    <property type="entry name" value="RRM1_RBM28_like"/>
    <property type="match status" value="1"/>
</dbReference>
<feature type="compositionally biased region" description="Polar residues" evidence="5">
    <location>
        <begin position="122"/>
        <end position="137"/>
    </location>
</feature>
<dbReference type="CDD" id="cd12414">
    <property type="entry name" value="RRM2_RBM28_like"/>
    <property type="match status" value="1"/>
</dbReference>
<evidence type="ECO:0000313" key="7">
    <source>
        <dbReference type="Proteomes" id="UP001152795"/>
    </source>
</evidence>
<dbReference type="CDD" id="cd12415">
    <property type="entry name" value="RRM3_RBM28_like"/>
    <property type="match status" value="1"/>
</dbReference>
<dbReference type="OrthoDB" id="3945418at2759"/>
<accession>A0A7D9JI07</accession>
<dbReference type="AlphaFoldDB" id="A0A7D9JI07"/>
<dbReference type="Proteomes" id="UP001152795">
    <property type="component" value="Unassembled WGS sequence"/>
</dbReference>
<dbReference type="Gene3D" id="3.30.70.330">
    <property type="match status" value="4"/>
</dbReference>
<evidence type="ECO:0000256" key="3">
    <source>
        <dbReference type="ARBA" id="ARBA00022884"/>
    </source>
</evidence>
<dbReference type="GO" id="GO:0003729">
    <property type="term" value="F:mRNA binding"/>
    <property type="evidence" value="ECO:0007669"/>
    <property type="project" value="TreeGrafter"/>
</dbReference>
<feature type="compositionally biased region" description="Acidic residues" evidence="5">
    <location>
        <begin position="372"/>
        <end position="408"/>
    </location>
</feature>
<evidence type="ECO:0000256" key="1">
    <source>
        <dbReference type="ARBA" id="ARBA00004123"/>
    </source>
</evidence>
<feature type="region of interest" description="Disordered" evidence="5">
    <location>
        <begin position="485"/>
        <end position="504"/>
    </location>
</feature>
<gene>
    <name evidence="6" type="ORF">PACLA_8A005257</name>
</gene>
<dbReference type="InterPro" id="IPR012677">
    <property type="entry name" value="Nucleotide-bd_a/b_plait_sf"/>
</dbReference>
<comment type="subcellular location">
    <subcellularLocation>
        <location evidence="1">Nucleus</location>
    </subcellularLocation>
</comment>
<feature type="compositionally biased region" description="Basic and acidic residues" evidence="5">
    <location>
        <begin position="336"/>
        <end position="354"/>
    </location>
</feature>
<feature type="non-terminal residue" evidence="6">
    <location>
        <position position="1"/>
    </location>
</feature>
<dbReference type="GO" id="GO:0005730">
    <property type="term" value="C:nucleolus"/>
    <property type="evidence" value="ECO:0007669"/>
    <property type="project" value="TreeGrafter"/>
</dbReference>
<dbReference type="CDD" id="cd00590">
    <property type="entry name" value="RRM_SF"/>
    <property type="match status" value="1"/>
</dbReference>
<protein>
    <submittedName>
        <fullName evidence="6">RNA-binding 28-like</fullName>
    </submittedName>
</protein>
<evidence type="ECO:0000256" key="5">
    <source>
        <dbReference type="SAM" id="MobiDB-lite"/>
    </source>
</evidence>
<evidence type="ECO:0000256" key="2">
    <source>
        <dbReference type="ARBA" id="ARBA00022737"/>
    </source>
</evidence>